<evidence type="ECO:0000256" key="1">
    <source>
        <dbReference type="SAM" id="Phobius"/>
    </source>
</evidence>
<evidence type="ECO:0000313" key="2">
    <source>
        <dbReference type="EMBL" id="HAR51545.1"/>
    </source>
</evidence>
<proteinExistence type="predicted"/>
<reference evidence="2 3" key="1">
    <citation type="journal article" date="2018" name="Nat. Biotechnol.">
        <title>A standardized bacterial taxonomy based on genome phylogeny substantially revises the tree of life.</title>
        <authorList>
            <person name="Parks D.H."/>
            <person name="Chuvochina M."/>
            <person name="Waite D.W."/>
            <person name="Rinke C."/>
            <person name="Skarshewski A."/>
            <person name="Chaumeil P.A."/>
            <person name="Hugenholtz P."/>
        </authorList>
    </citation>
    <scope>NUCLEOTIDE SEQUENCE [LARGE SCALE GENOMIC DNA]</scope>
    <source>
        <strain evidence="2">UBA9169</strain>
    </source>
</reference>
<organism evidence="2 3">
    <name type="scientific">Roseovarius nubinhibens</name>
    <dbReference type="NCBI Taxonomy" id="314263"/>
    <lineage>
        <taxon>Bacteria</taxon>
        <taxon>Pseudomonadati</taxon>
        <taxon>Pseudomonadota</taxon>
        <taxon>Alphaproteobacteria</taxon>
        <taxon>Rhodobacterales</taxon>
        <taxon>Roseobacteraceae</taxon>
        <taxon>Roseovarius</taxon>
    </lineage>
</organism>
<accession>A0A348WAI3</accession>
<feature type="transmembrane region" description="Helical" evidence="1">
    <location>
        <begin position="6"/>
        <end position="27"/>
    </location>
</feature>
<gene>
    <name evidence="2" type="ORF">DCS45_06650</name>
</gene>
<feature type="transmembrane region" description="Helical" evidence="1">
    <location>
        <begin position="83"/>
        <end position="112"/>
    </location>
</feature>
<keyword evidence="1" id="KW-1133">Transmembrane helix</keyword>
<feature type="transmembrane region" description="Helical" evidence="1">
    <location>
        <begin position="48"/>
        <end position="71"/>
    </location>
</feature>
<dbReference type="AlphaFoldDB" id="A0A348WAI3"/>
<evidence type="ECO:0000313" key="3">
    <source>
        <dbReference type="Proteomes" id="UP000264719"/>
    </source>
</evidence>
<dbReference type="RefSeq" id="WP_339855048.1">
    <property type="nucleotide sequence ID" value="NZ_CAXAXR010000016.1"/>
</dbReference>
<sequence>MRNAAAVLGIIGGVLALIVGFFGFGYTEFIDRHGEIEGLARQVDNVGLIRAASFAAPILAIAGGAMARYRALWAGGLLLGSGALFYAAFGFGVFTMFPLGMMALGGIMALAAGRPDEAKAHF</sequence>
<keyword evidence="1" id="KW-0472">Membrane</keyword>
<dbReference type="EMBL" id="DMVW01000067">
    <property type="protein sequence ID" value="HAR51545.1"/>
    <property type="molecule type" value="Genomic_DNA"/>
</dbReference>
<keyword evidence="1" id="KW-0812">Transmembrane</keyword>
<dbReference type="Proteomes" id="UP000264719">
    <property type="component" value="Unassembled WGS sequence"/>
</dbReference>
<protein>
    <submittedName>
        <fullName evidence="2">Uncharacterized protein</fullName>
    </submittedName>
</protein>
<name>A0A348WAI3_9RHOB</name>
<comment type="caution">
    <text evidence="2">The sequence shown here is derived from an EMBL/GenBank/DDBJ whole genome shotgun (WGS) entry which is preliminary data.</text>
</comment>